<reference evidence="9 10" key="1">
    <citation type="submission" date="2021-02" db="EMBL/GenBank/DDBJ databases">
        <authorList>
            <person name="Jung H.S."/>
            <person name="Chun B.H."/>
            <person name="Jeon C.O."/>
        </authorList>
    </citation>
    <scope>NUCLEOTIDE SEQUENCE [LARGE SCALE GENOMIC DNA]</scope>
    <source>
        <strain evidence="9 10">LMG 25203</strain>
    </source>
</reference>
<dbReference type="EMBL" id="JACSOD020000438">
    <property type="protein sequence ID" value="MBM6498526.1"/>
    <property type="molecule type" value="Genomic_DNA"/>
</dbReference>
<dbReference type="PRINTS" id="PR00298">
    <property type="entry name" value="CHAPERONIN60"/>
</dbReference>
<feature type="binding site" evidence="6">
    <location>
        <position position="50"/>
    </location>
    <ligand>
        <name>ATP</name>
        <dbReference type="ChEBI" id="CHEBI:30616"/>
    </ligand>
</feature>
<dbReference type="InterPro" id="IPR018370">
    <property type="entry name" value="Chaperonin_Cpn60_CS"/>
</dbReference>
<dbReference type="SUPFAM" id="SSF52029">
    <property type="entry name" value="GroEL apical domain-like"/>
    <property type="match status" value="1"/>
</dbReference>
<organism evidence="9 10">
    <name type="scientific">Flavobacterium macrobrachii</name>
    <dbReference type="NCBI Taxonomy" id="591204"/>
    <lineage>
        <taxon>Bacteria</taxon>
        <taxon>Pseudomonadati</taxon>
        <taxon>Bacteroidota</taxon>
        <taxon>Flavobacteriia</taxon>
        <taxon>Flavobacteriales</taxon>
        <taxon>Flavobacteriaceae</taxon>
        <taxon>Flavobacterium</taxon>
    </lineage>
</organism>
<dbReference type="InterPro" id="IPR027413">
    <property type="entry name" value="GROEL-like_equatorial_sf"/>
</dbReference>
<dbReference type="NCBIfam" id="NF009487">
    <property type="entry name" value="PRK12849.1"/>
    <property type="match status" value="1"/>
</dbReference>
<evidence type="ECO:0000313" key="10">
    <source>
        <dbReference type="Proteomes" id="UP000759529"/>
    </source>
</evidence>
<feature type="binding site" evidence="6">
    <location>
        <position position="495"/>
    </location>
    <ligand>
        <name>ATP</name>
        <dbReference type="ChEBI" id="CHEBI:30616"/>
    </ligand>
</feature>
<dbReference type="NCBIfam" id="NF009488">
    <property type="entry name" value="PRK12850.1"/>
    <property type="match status" value="1"/>
</dbReference>
<dbReference type="Pfam" id="PF00118">
    <property type="entry name" value="Cpn60_TCP1"/>
    <property type="match status" value="1"/>
</dbReference>
<sequence>MAKDIKFDIEARDGLKRGVDALANAVKVTLGPKGRNVIISKSFGGPTVTKDGVSVAKEIELKDPLENMGAQMVKEVASKTNDLAGDGTTTATVLAQAIVKEGLKNVAAGANPMDLKRGIDKAVEAIVADLGKQAQEVGSSSEKIKQVASISANNDEVIGDLIATAFGKVGKEGVITVEEAKGTDTYVDVVEGMQFDRGYLSPYFVTNPEKMNVELENPYILLYDKKVSSLKELLPVLEPVAQSGKPLLIIAEDVDGEALSTLVVNKLRGALKIAAVKAPGFGDRRKAMLEDIAILTGGTVIAEESGYTLENATLEMLGTAEKIAIDKDNTTIVNGAGNADLIKNRVNQIKGQMETTTSDYDKEKLQERLAKLAGGVAVLYVGAASEVEMKEKKDRVDDALHATRAAVEEGIVAGGGVALLRAKATLTSIKADNADEATGIQIVSRAVESPLRTIVENAGLEGSVVVAKVSEGKENFGYNAKTDEYVDMLKAGIIDPKKVTRVALENAASVAGMILTTECALIEIKEENAAGMPMGGGMPGMM</sequence>
<dbReference type="InterPro" id="IPR027409">
    <property type="entry name" value="GroEL-like_apical_dom_sf"/>
</dbReference>
<dbReference type="InterPro" id="IPR002423">
    <property type="entry name" value="Cpn60/GroEL/TCP-1"/>
</dbReference>
<evidence type="ECO:0000256" key="2">
    <source>
        <dbReference type="ARBA" id="ARBA00022741"/>
    </source>
</evidence>
<dbReference type="NCBIfam" id="NF000592">
    <property type="entry name" value="PRK00013.1"/>
    <property type="match status" value="1"/>
</dbReference>
<keyword evidence="6" id="KW-0963">Cytoplasm</keyword>
<dbReference type="HAMAP" id="MF_00600">
    <property type="entry name" value="CH60"/>
    <property type="match status" value="1"/>
</dbReference>
<comment type="caution">
    <text evidence="6">Lacks conserved residue(s) required for the propagation of feature annotation.</text>
</comment>
<comment type="subcellular location">
    <subcellularLocation>
        <location evidence="6">Cytoplasm</location>
    </subcellularLocation>
</comment>
<gene>
    <name evidence="6 9" type="primary">groL</name>
    <name evidence="6" type="synonym">groEL</name>
    <name evidence="9" type="ORF">H9X54_004325</name>
</gene>
<dbReference type="SUPFAM" id="SSF48592">
    <property type="entry name" value="GroEL equatorial domain-like"/>
    <property type="match status" value="1"/>
</dbReference>
<feature type="binding site" evidence="6">
    <location>
        <begin position="86"/>
        <end position="90"/>
    </location>
    <ligand>
        <name>ATP</name>
        <dbReference type="ChEBI" id="CHEBI:30616"/>
    </ligand>
</feature>
<dbReference type="NCBIfam" id="TIGR02348">
    <property type="entry name" value="GroEL"/>
    <property type="match status" value="1"/>
</dbReference>
<evidence type="ECO:0000313" key="9">
    <source>
        <dbReference type="EMBL" id="MBM6498526.1"/>
    </source>
</evidence>
<dbReference type="CDD" id="cd03344">
    <property type="entry name" value="GroEL"/>
    <property type="match status" value="1"/>
</dbReference>
<dbReference type="PROSITE" id="PS00296">
    <property type="entry name" value="CHAPERONINS_CPN60"/>
    <property type="match status" value="1"/>
</dbReference>
<evidence type="ECO:0000256" key="1">
    <source>
        <dbReference type="ARBA" id="ARBA00006607"/>
    </source>
</evidence>
<evidence type="ECO:0000256" key="3">
    <source>
        <dbReference type="ARBA" id="ARBA00022840"/>
    </source>
</evidence>
<dbReference type="InterPro" id="IPR027410">
    <property type="entry name" value="TCP-1-like_intermed_sf"/>
</dbReference>
<feature type="binding site" evidence="6">
    <location>
        <position position="415"/>
    </location>
    <ligand>
        <name>ATP</name>
        <dbReference type="ChEBI" id="CHEBI:30616"/>
    </ligand>
</feature>
<keyword evidence="4 6" id="KW-0143">Chaperone</keyword>
<comment type="caution">
    <text evidence="9">The sequence shown here is derived from an EMBL/GenBank/DDBJ whole genome shotgun (WGS) entry which is preliminary data.</text>
</comment>
<comment type="subunit">
    <text evidence="6 8">Forms a cylinder of 14 subunits composed of two heptameric rings stacked back-to-back. Interacts with the co-chaperonin GroES.</text>
</comment>
<evidence type="ECO:0000256" key="4">
    <source>
        <dbReference type="ARBA" id="ARBA00023186"/>
    </source>
</evidence>
<evidence type="ECO:0000256" key="8">
    <source>
        <dbReference type="RuleBase" id="RU000419"/>
    </source>
</evidence>
<evidence type="ECO:0000256" key="7">
    <source>
        <dbReference type="RuleBase" id="RU000418"/>
    </source>
</evidence>
<dbReference type="Gene3D" id="1.10.560.10">
    <property type="entry name" value="GroEL-like equatorial domain"/>
    <property type="match status" value="1"/>
</dbReference>
<protein>
    <recommendedName>
        <fullName evidence="6">Chaperonin GroEL</fullName>
        <ecNumber evidence="6">5.6.1.7</ecNumber>
    </recommendedName>
    <alternativeName>
        <fullName evidence="6">60 kDa chaperonin</fullName>
    </alternativeName>
    <alternativeName>
        <fullName evidence="6">Chaperonin-60</fullName>
        <shortName evidence="6">Cpn60</shortName>
    </alternativeName>
</protein>
<dbReference type="Gene3D" id="3.50.7.10">
    <property type="entry name" value="GroEL"/>
    <property type="match status" value="1"/>
</dbReference>
<dbReference type="EC" id="5.6.1.7" evidence="6"/>
<dbReference type="NCBIfam" id="NF009489">
    <property type="entry name" value="PRK12851.1"/>
    <property type="match status" value="1"/>
</dbReference>
<keyword evidence="5 6" id="KW-0413">Isomerase</keyword>
<dbReference type="InterPro" id="IPR001844">
    <property type="entry name" value="Cpn60/GroEL"/>
</dbReference>
<dbReference type="Proteomes" id="UP000759529">
    <property type="component" value="Unassembled WGS sequence"/>
</dbReference>
<proteinExistence type="inferred from homology"/>
<dbReference type="PANTHER" id="PTHR45633">
    <property type="entry name" value="60 KDA HEAT SHOCK PROTEIN, MITOCHONDRIAL"/>
    <property type="match status" value="1"/>
</dbReference>
<keyword evidence="2 6" id="KW-0547">Nucleotide-binding</keyword>
<comment type="function">
    <text evidence="6 8">Together with its co-chaperonin GroES, plays an essential role in assisting protein folding. The GroEL-GroES system forms a nano-cage that allows encapsulation of the non-native substrate proteins and provides a physical environment optimized to promote and accelerate protein folding.</text>
</comment>
<feature type="binding site" evidence="6">
    <location>
        <begin position="29"/>
        <end position="32"/>
    </location>
    <ligand>
        <name>ATP</name>
        <dbReference type="ChEBI" id="CHEBI:30616"/>
    </ligand>
</feature>
<dbReference type="SUPFAM" id="SSF54849">
    <property type="entry name" value="GroEL-intermediate domain like"/>
    <property type="match status" value="1"/>
</dbReference>
<evidence type="ECO:0000256" key="6">
    <source>
        <dbReference type="HAMAP-Rule" id="MF_00600"/>
    </source>
</evidence>
<keyword evidence="10" id="KW-1185">Reference proteome</keyword>
<dbReference type="RefSeq" id="WP_187658396.1">
    <property type="nucleotide sequence ID" value="NZ_JACSOD020000438.1"/>
</dbReference>
<accession>A0ABS2CUE0</accession>
<comment type="similarity">
    <text evidence="1 6 7">Belongs to the chaperonin (HSP60) family.</text>
</comment>
<evidence type="ECO:0000256" key="5">
    <source>
        <dbReference type="ARBA" id="ARBA00023235"/>
    </source>
</evidence>
<name>A0ABS2CUE0_9FLAO</name>
<dbReference type="Gene3D" id="3.30.260.10">
    <property type="entry name" value="TCP-1-like chaperonin intermediate domain"/>
    <property type="match status" value="1"/>
</dbReference>
<keyword evidence="3 6" id="KW-0067">ATP-binding</keyword>